<gene>
    <name evidence="2" type="ORF">ANN_13946</name>
</gene>
<sequence>MKDAFRTEGYHIEEYLLSMGLDERLGIAKEGGNKRSANRPYFGCCTPNKEQPRATLPNDERDSSPSATLALCSHLFASDVDLATCNDPSNNGTSFWQPVLSFAVKCRSILPNAVNFFVSFTNNVKSPIHIPSEIICTWSILDVHRTREIDKFNSLILRAVFINETLDEDFPKSTFVVKFNFIKSPIHRQYFRDFDFDLTSKWADNRQATNIECTLTLCDLNCGFLLTNSDVYYANQTFSKNIILKCSQKFQRFGNIVAKTLYSYTDVRGQRTRRSESVTAVQRAFRRKFNVTPPTKKSIYHWNKQFDENGSLNKGEEQLFVRDRAYLLVFRTEPIRVQLPYVQFVKKVCKSSVGVNIHNGKAHPQQRRDKIVSQYYSPSSNDLVSDNHISNTNINDPLLVLVSTSPEQDNNNNNCNVFDAVPHNSHNDNPMQQREDRISQILSDGNTDDLELLTKDLLNFFLDETTELPGPQHPAIRHYKNRKLNAQYKYNFQSSNDPVRKSIRKREVEGKPRKNLNQKHTRIRLYNTLARPMLSNGSEAWTLRKADKSRITACEMRFMRRTAVYTKWDLKINFHSSSKQNQARVYSQSRLTVIVNSTELVSILRSRIMFAFSSDKRAFNIESYFRTEVKIDFTIRKYHRTPVMEGGSKRCFRFSTVNQKMSGLWSCRTSKRGFMLLAAERNSSLLIVMKHQLQMFDVCLY</sequence>
<accession>A0ABQ8SWF6</accession>
<feature type="domain" description="DUF4817" evidence="1">
    <location>
        <begin position="276"/>
        <end position="313"/>
    </location>
</feature>
<organism evidence="2 3">
    <name type="scientific">Periplaneta americana</name>
    <name type="common">American cockroach</name>
    <name type="synonym">Blatta americana</name>
    <dbReference type="NCBI Taxonomy" id="6978"/>
    <lineage>
        <taxon>Eukaryota</taxon>
        <taxon>Metazoa</taxon>
        <taxon>Ecdysozoa</taxon>
        <taxon>Arthropoda</taxon>
        <taxon>Hexapoda</taxon>
        <taxon>Insecta</taxon>
        <taxon>Pterygota</taxon>
        <taxon>Neoptera</taxon>
        <taxon>Polyneoptera</taxon>
        <taxon>Dictyoptera</taxon>
        <taxon>Blattodea</taxon>
        <taxon>Blattoidea</taxon>
        <taxon>Blattidae</taxon>
        <taxon>Blattinae</taxon>
        <taxon>Periplaneta</taxon>
    </lineage>
</organism>
<proteinExistence type="predicted"/>
<evidence type="ECO:0000259" key="1">
    <source>
        <dbReference type="Pfam" id="PF16087"/>
    </source>
</evidence>
<evidence type="ECO:0000313" key="3">
    <source>
        <dbReference type="Proteomes" id="UP001148838"/>
    </source>
</evidence>
<reference evidence="2 3" key="1">
    <citation type="journal article" date="2022" name="Allergy">
        <title>Genome assembly and annotation of Periplaneta americana reveal a comprehensive cockroach allergen profile.</title>
        <authorList>
            <person name="Wang L."/>
            <person name="Xiong Q."/>
            <person name="Saelim N."/>
            <person name="Wang L."/>
            <person name="Nong W."/>
            <person name="Wan A.T."/>
            <person name="Shi M."/>
            <person name="Liu X."/>
            <person name="Cao Q."/>
            <person name="Hui J.H.L."/>
            <person name="Sookrung N."/>
            <person name="Leung T.F."/>
            <person name="Tungtrongchitr A."/>
            <person name="Tsui S.K.W."/>
        </authorList>
    </citation>
    <scope>NUCLEOTIDE SEQUENCE [LARGE SCALE GENOMIC DNA]</scope>
    <source>
        <strain evidence="2">PWHHKU_190912</strain>
    </source>
</reference>
<keyword evidence="3" id="KW-1185">Reference proteome</keyword>
<evidence type="ECO:0000313" key="2">
    <source>
        <dbReference type="EMBL" id="KAJ4438007.1"/>
    </source>
</evidence>
<protein>
    <recommendedName>
        <fullName evidence="1">DUF4817 domain-containing protein</fullName>
    </recommendedName>
</protein>
<dbReference type="Pfam" id="PF16087">
    <property type="entry name" value="DUF4817"/>
    <property type="match status" value="1"/>
</dbReference>
<dbReference type="EMBL" id="JAJSOF020000019">
    <property type="protein sequence ID" value="KAJ4438007.1"/>
    <property type="molecule type" value="Genomic_DNA"/>
</dbReference>
<comment type="caution">
    <text evidence="2">The sequence shown here is derived from an EMBL/GenBank/DDBJ whole genome shotgun (WGS) entry which is preliminary data.</text>
</comment>
<dbReference type="Proteomes" id="UP001148838">
    <property type="component" value="Unassembled WGS sequence"/>
</dbReference>
<name>A0ABQ8SWF6_PERAM</name>
<dbReference type="InterPro" id="IPR032135">
    <property type="entry name" value="DUF4817"/>
</dbReference>